<reference evidence="1" key="1">
    <citation type="journal article" date="2014" name="Nat. Commun.">
        <title>The tobacco genome sequence and its comparison with those of tomato and potato.</title>
        <authorList>
            <person name="Sierro N."/>
            <person name="Battey J.N."/>
            <person name="Ouadi S."/>
            <person name="Bakaher N."/>
            <person name="Bovet L."/>
            <person name="Willig A."/>
            <person name="Goepfert S."/>
            <person name="Peitsch M.C."/>
            <person name="Ivanov N.V."/>
        </authorList>
    </citation>
    <scope>NUCLEOTIDE SEQUENCE [LARGE SCALE GENOMIC DNA]</scope>
</reference>
<gene>
    <name evidence="2" type="primary">LOC107785359</name>
</gene>
<dbReference type="PaxDb" id="4097-A0A1S3ZCS3"/>
<name>A0A1S3ZCS3_TOBAC</name>
<dbReference type="AlphaFoldDB" id="A0A1S3ZCS3"/>
<dbReference type="RefSeq" id="XP_016462129.2">
    <property type="nucleotide sequence ID" value="XM_016606643.2"/>
</dbReference>
<evidence type="ECO:0000313" key="1">
    <source>
        <dbReference type="Proteomes" id="UP000790787"/>
    </source>
</evidence>
<dbReference type="STRING" id="4097.A0A1S3ZCS3"/>
<dbReference type="InterPro" id="IPR027124">
    <property type="entry name" value="Swc5/CFDP1/2"/>
</dbReference>
<dbReference type="PANTHER" id="PTHR23227">
    <property type="entry name" value="BUCENTAUR RELATED"/>
    <property type="match status" value="1"/>
</dbReference>
<dbReference type="GeneID" id="107785359"/>
<dbReference type="OMA" id="MIEMNEM"/>
<dbReference type="RefSeq" id="XP_016462129.1">
    <property type="nucleotide sequence ID" value="XM_016606643.1"/>
</dbReference>
<dbReference type="GO" id="GO:0003824">
    <property type="term" value="F:catalytic activity"/>
    <property type="evidence" value="ECO:0007669"/>
    <property type="project" value="InterPro"/>
</dbReference>
<organism evidence="1 2">
    <name type="scientific">Nicotiana tabacum</name>
    <name type="common">Common tobacco</name>
    <dbReference type="NCBI Taxonomy" id="4097"/>
    <lineage>
        <taxon>Eukaryota</taxon>
        <taxon>Viridiplantae</taxon>
        <taxon>Streptophyta</taxon>
        <taxon>Embryophyta</taxon>
        <taxon>Tracheophyta</taxon>
        <taxon>Spermatophyta</taxon>
        <taxon>Magnoliopsida</taxon>
        <taxon>eudicotyledons</taxon>
        <taxon>Gunneridae</taxon>
        <taxon>Pentapetalae</taxon>
        <taxon>asterids</taxon>
        <taxon>lamiids</taxon>
        <taxon>Solanales</taxon>
        <taxon>Solanaceae</taxon>
        <taxon>Nicotianoideae</taxon>
        <taxon>Nicotianeae</taxon>
        <taxon>Nicotiana</taxon>
    </lineage>
</organism>
<dbReference type="Gene3D" id="3.60.10.10">
    <property type="entry name" value="Endonuclease/exonuclease/phosphatase"/>
    <property type="match status" value="1"/>
</dbReference>
<dbReference type="OrthoDB" id="418748at2759"/>
<dbReference type="InterPro" id="IPR005135">
    <property type="entry name" value="Endo/exonuclease/phosphatase"/>
</dbReference>
<protein>
    <submittedName>
        <fullName evidence="2">Uncharacterized protein LOC107785359</fullName>
    </submittedName>
</protein>
<keyword evidence="1" id="KW-1185">Reference proteome</keyword>
<accession>A0A1S3ZCS3</accession>
<proteinExistence type="predicted"/>
<dbReference type="SUPFAM" id="SSF56219">
    <property type="entry name" value="DNase I-like"/>
    <property type="match status" value="1"/>
</dbReference>
<sequence>MAIKLVVGGSTLNVISAYTSQAGLDEEVKRRFWEALDEVMRGTPTTEKLFIGGDFNGHIGTCAGGYGEVHSGFDFGDRNGGGTSLLDFARAFELVIVNSIFPKMEEHLITFRGVVAKTQIDYLLLRRCDKGMCEDCKGKVEAKKVAYLKLLESTNEEQMRANKERYKEVRREEKLAVTEAKTAAFGRLYEELGAKDGDKKLFCLARARERKACDLDQVRCIKDEEGRVLMEEAQLKQRWQTYFHKLLNEEGERNIMLGGLGHSESHQDFRYCRRIKVEEIVRAMRNMSRGKPTGPDEILVDFWRNVGREDLEWLTGLFNVIFRTKRMPDEWRCSTMILLYKNKGDI</sequence>
<dbReference type="CDD" id="cd09076">
    <property type="entry name" value="L1-EN"/>
    <property type="match status" value="1"/>
</dbReference>
<evidence type="ECO:0000313" key="2">
    <source>
        <dbReference type="RefSeq" id="XP_016462129.2"/>
    </source>
</evidence>
<dbReference type="KEGG" id="nta:107785359"/>
<dbReference type="Pfam" id="PF03372">
    <property type="entry name" value="Exo_endo_phos"/>
    <property type="match status" value="1"/>
</dbReference>
<reference evidence="2" key="2">
    <citation type="submission" date="2025-08" db="UniProtKB">
        <authorList>
            <consortium name="RefSeq"/>
        </authorList>
    </citation>
    <scope>IDENTIFICATION</scope>
    <source>
        <tissue evidence="2">Leaf</tissue>
    </source>
</reference>
<dbReference type="InterPro" id="IPR036691">
    <property type="entry name" value="Endo/exonu/phosph_ase_sf"/>
</dbReference>
<dbReference type="PANTHER" id="PTHR23227:SF67">
    <property type="entry name" value="CRANIOFACIAL DEVELOPMENT PROTEIN 2-LIKE"/>
    <property type="match status" value="1"/>
</dbReference>
<dbReference type="Proteomes" id="UP000790787">
    <property type="component" value="Chromosome 19"/>
</dbReference>